<comment type="similarity">
    <text evidence="1">Belongs to the non-flavoprotein flavin reductase family.</text>
</comment>
<keyword evidence="5" id="KW-1185">Reference proteome</keyword>
<evidence type="ECO:0000259" key="3">
    <source>
        <dbReference type="SMART" id="SM00903"/>
    </source>
</evidence>
<dbReference type="SUPFAM" id="SSF50475">
    <property type="entry name" value="FMN-binding split barrel"/>
    <property type="match status" value="1"/>
</dbReference>
<proteinExistence type="inferred from homology"/>
<evidence type="ECO:0000313" key="5">
    <source>
        <dbReference type="Proteomes" id="UP000319576"/>
    </source>
</evidence>
<dbReference type="RefSeq" id="WP_145242065.1">
    <property type="nucleotide sequence ID" value="NZ_CP036273.1"/>
</dbReference>
<accession>A0A517XXZ9</accession>
<gene>
    <name evidence="4" type="primary">dfa3</name>
    <name evidence="4" type="ORF">ETAA1_43540</name>
</gene>
<evidence type="ECO:0000313" key="4">
    <source>
        <dbReference type="EMBL" id="QDU22374.1"/>
    </source>
</evidence>
<protein>
    <submittedName>
        <fullName evidence="4">Diflavin flavoprotein A 3</fullName>
        <ecNumber evidence="4">1.-.-.-</ecNumber>
    </submittedName>
</protein>
<dbReference type="PANTHER" id="PTHR30466:SF11">
    <property type="entry name" value="FLAVIN-DEPENDENT MONOOXYGENASE, REDUCTASE SUBUNIT HSAB"/>
    <property type="match status" value="1"/>
</dbReference>
<dbReference type="EMBL" id="CP036273">
    <property type="protein sequence ID" value="QDU22374.1"/>
    <property type="molecule type" value="Genomic_DNA"/>
</dbReference>
<name>A0A517XXZ9_9BACT</name>
<evidence type="ECO:0000256" key="1">
    <source>
        <dbReference type="ARBA" id="ARBA00008898"/>
    </source>
</evidence>
<feature type="domain" description="Flavin reductase like" evidence="3">
    <location>
        <begin position="9"/>
        <end position="153"/>
    </location>
</feature>
<dbReference type="AlphaFoldDB" id="A0A517XXZ9"/>
<dbReference type="SMART" id="SM00903">
    <property type="entry name" value="Flavin_Reduct"/>
    <property type="match status" value="1"/>
</dbReference>
<dbReference type="GO" id="GO:0010181">
    <property type="term" value="F:FMN binding"/>
    <property type="evidence" value="ECO:0007669"/>
    <property type="project" value="InterPro"/>
</dbReference>
<organism evidence="4 5">
    <name type="scientific">Urbifossiella limnaea</name>
    <dbReference type="NCBI Taxonomy" id="2528023"/>
    <lineage>
        <taxon>Bacteria</taxon>
        <taxon>Pseudomonadati</taxon>
        <taxon>Planctomycetota</taxon>
        <taxon>Planctomycetia</taxon>
        <taxon>Gemmatales</taxon>
        <taxon>Gemmataceae</taxon>
        <taxon>Urbifossiella</taxon>
    </lineage>
</organism>
<reference evidence="4 5" key="1">
    <citation type="submission" date="2019-02" db="EMBL/GenBank/DDBJ databases">
        <title>Deep-cultivation of Planctomycetes and their phenomic and genomic characterization uncovers novel biology.</title>
        <authorList>
            <person name="Wiegand S."/>
            <person name="Jogler M."/>
            <person name="Boedeker C."/>
            <person name="Pinto D."/>
            <person name="Vollmers J."/>
            <person name="Rivas-Marin E."/>
            <person name="Kohn T."/>
            <person name="Peeters S.H."/>
            <person name="Heuer A."/>
            <person name="Rast P."/>
            <person name="Oberbeckmann S."/>
            <person name="Bunk B."/>
            <person name="Jeske O."/>
            <person name="Meyerdierks A."/>
            <person name="Storesund J.E."/>
            <person name="Kallscheuer N."/>
            <person name="Luecker S."/>
            <person name="Lage O.M."/>
            <person name="Pohl T."/>
            <person name="Merkel B.J."/>
            <person name="Hornburger P."/>
            <person name="Mueller R.-W."/>
            <person name="Bruemmer F."/>
            <person name="Labrenz M."/>
            <person name="Spormann A.M."/>
            <person name="Op den Camp H."/>
            <person name="Overmann J."/>
            <person name="Amann R."/>
            <person name="Jetten M.S.M."/>
            <person name="Mascher T."/>
            <person name="Medema M.H."/>
            <person name="Devos D.P."/>
            <person name="Kaster A.-K."/>
            <person name="Ovreas L."/>
            <person name="Rohde M."/>
            <person name="Galperin M.Y."/>
            <person name="Jogler C."/>
        </authorList>
    </citation>
    <scope>NUCLEOTIDE SEQUENCE [LARGE SCALE GENOMIC DNA]</scope>
    <source>
        <strain evidence="4 5">ETA_A1</strain>
    </source>
</reference>
<dbReference type="EC" id="1.-.-.-" evidence="4"/>
<dbReference type="PANTHER" id="PTHR30466">
    <property type="entry name" value="FLAVIN REDUCTASE"/>
    <property type="match status" value="1"/>
</dbReference>
<dbReference type="InterPro" id="IPR012349">
    <property type="entry name" value="Split_barrel_FMN-bd"/>
</dbReference>
<evidence type="ECO:0000256" key="2">
    <source>
        <dbReference type="ARBA" id="ARBA00023002"/>
    </source>
</evidence>
<dbReference type="Gene3D" id="2.30.110.10">
    <property type="entry name" value="Electron Transport, Fmn-binding Protein, Chain A"/>
    <property type="match status" value="1"/>
</dbReference>
<keyword evidence="2 4" id="KW-0560">Oxidoreductase</keyword>
<dbReference type="KEGG" id="uli:ETAA1_43540"/>
<dbReference type="InterPro" id="IPR002563">
    <property type="entry name" value="Flavin_Rdtase-like_dom"/>
</dbReference>
<sequence length="154" mass="16229">MIDAMMAAVGRIPSGLFVLTVSAGGRETGMLASWVQQCSFQPPRVSVAVSKERWVLPELVEGTGFVVNVLAEGDKKLVAHFGKGFAPDADAFAGLDVTRDGVPVLLAAHAFITCRVAARFDAGDHVLVVGDVVGGAVHHDARPATHVRRTGTHY</sequence>
<dbReference type="Pfam" id="PF01613">
    <property type="entry name" value="Flavin_Reduct"/>
    <property type="match status" value="1"/>
</dbReference>
<dbReference type="Proteomes" id="UP000319576">
    <property type="component" value="Chromosome"/>
</dbReference>
<dbReference type="OrthoDB" id="9794638at2"/>
<dbReference type="InterPro" id="IPR050268">
    <property type="entry name" value="NADH-dep_flavin_reductase"/>
</dbReference>
<dbReference type="GO" id="GO:0042602">
    <property type="term" value="F:riboflavin reductase (NADPH) activity"/>
    <property type="evidence" value="ECO:0007669"/>
    <property type="project" value="TreeGrafter"/>
</dbReference>